<dbReference type="AlphaFoldDB" id="A0A7J7JS27"/>
<sequence length="268" mass="29727">MSNQTNDHMTNTSTTEPETHDMEFTETHIQYYYIILGIMCFIPAVLFAVHHRVNGEPIRNMEKLTAPSDSIFFKGCTTPLSVTTILAFLVSFLLFATQQSYSNILTTFAVYSSLHFDESQAVYLSTVFWTAICIGRLIVLGIIAGAILSVFGDKSPEILWIFTAVLGLAYSTTTAGMYYWLAHHFPNDTYFVILLMLGECIGLLIIPALVTFLFKVVGPMILMYSVLTSLCITTLMLISAQLIIRQCGKDGQLLGKVSAAEGLVQDQD</sequence>
<protein>
    <submittedName>
        <fullName evidence="6">KIAA1919</fullName>
    </submittedName>
</protein>
<evidence type="ECO:0000256" key="4">
    <source>
        <dbReference type="SAM" id="MobiDB-lite"/>
    </source>
</evidence>
<feature type="transmembrane region" description="Helical" evidence="5">
    <location>
        <begin position="31"/>
        <end position="50"/>
    </location>
</feature>
<reference evidence="6" key="1">
    <citation type="submission" date="2020-06" db="EMBL/GenBank/DDBJ databases">
        <title>Draft genome of Bugula neritina, a colonial animal packing powerful symbionts and potential medicines.</title>
        <authorList>
            <person name="Rayko M."/>
        </authorList>
    </citation>
    <scope>NUCLEOTIDE SEQUENCE [LARGE SCALE GENOMIC DNA]</scope>
    <source>
        <strain evidence="6">Kwan_BN1</strain>
    </source>
</reference>
<feature type="transmembrane region" description="Helical" evidence="5">
    <location>
        <begin position="71"/>
        <end position="96"/>
    </location>
</feature>
<dbReference type="EMBL" id="VXIV02001923">
    <property type="protein sequence ID" value="KAF6028713.1"/>
    <property type="molecule type" value="Genomic_DNA"/>
</dbReference>
<feature type="transmembrane region" description="Helical" evidence="5">
    <location>
        <begin position="193"/>
        <end position="214"/>
    </location>
</feature>
<evidence type="ECO:0000256" key="1">
    <source>
        <dbReference type="ARBA" id="ARBA00022692"/>
    </source>
</evidence>
<feature type="region of interest" description="Disordered" evidence="4">
    <location>
        <begin position="1"/>
        <end position="20"/>
    </location>
</feature>
<comment type="caution">
    <text evidence="6">The sequence shown here is derived from an EMBL/GenBank/DDBJ whole genome shotgun (WGS) entry which is preliminary data.</text>
</comment>
<name>A0A7J7JS27_BUGNE</name>
<dbReference type="InterPro" id="IPR036259">
    <property type="entry name" value="MFS_trans_sf"/>
</dbReference>
<dbReference type="PANTHER" id="PTHR23121">
    <property type="entry name" value="SODIUM-DEPENDENT GLUCOSE TRANSPORTER 1"/>
    <property type="match status" value="1"/>
</dbReference>
<evidence type="ECO:0000256" key="2">
    <source>
        <dbReference type="ARBA" id="ARBA00022989"/>
    </source>
</evidence>
<keyword evidence="2 5" id="KW-1133">Transmembrane helix</keyword>
<accession>A0A7J7JS27</accession>
<feature type="transmembrane region" description="Helical" evidence="5">
    <location>
        <begin position="221"/>
        <end position="244"/>
    </location>
</feature>
<keyword evidence="1 5" id="KW-0812">Transmembrane</keyword>
<dbReference type="SUPFAM" id="SSF103473">
    <property type="entry name" value="MFS general substrate transporter"/>
    <property type="match status" value="1"/>
</dbReference>
<organism evidence="6 7">
    <name type="scientific">Bugula neritina</name>
    <name type="common">Brown bryozoan</name>
    <name type="synonym">Sertularia neritina</name>
    <dbReference type="NCBI Taxonomy" id="10212"/>
    <lineage>
        <taxon>Eukaryota</taxon>
        <taxon>Metazoa</taxon>
        <taxon>Spiralia</taxon>
        <taxon>Lophotrochozoa</taxon>
        <taxon>Bryozoa</taxon>
        <taxon>Gymnolaemata</taxon>
        <taxon>Cheilostomatida</taxon>
        <taxon>Flustrina</taxon>
        <taxon>Buguloidea</taxon>
        <taxon>Bugulidae</taxon>
        <taxon>Bugula</taxon>
    </lineage>
</organism>
<proteinExistence type="predicted"/>
<dbReference type="PANTHER" id="PTHR23121:SF9">
    <property type="entry name" value="SODIUM-DEPENDENT GLUCOSE TRANSPORTER 1"/>
    <property type="match status" value="1"/>
</dbReference>
<feature type="compositionally biased region" description="Polar residues" evidence="4">
    <location>
        <begin position="1"/>
        <end position="16"/>
    </location>
</feature>
<gene>
    <name evidence="6" type="ORF">EB796_012993</name>
</gene>
<dbReference type="Proteomes" id="UP000593567">
    <property type="component" value="Unassembled WGS sequence"/>
</dbReference>
<feature type="transmembrane region" description="Helical" evidence="5">
    <location>
        <begin position="158"/>
        <end position="181"/>
    </location>
</feature>
<keyword evidence="3 5" id="KW-0472">Membrane</keyword>
<dbReference type="OrthoDB" id="6365769at2759"/>
<keyword evidence="7" id="KW-1185">Reference proteome</keyword>
<evidence type="ECO:0000256" key="3">
    <source>
        <dbReference type="ARBA" id="ARBA00023136"/>
    </source>
</evidence>
<evidence type="ECO:0000313" key="6">
    <source>
        <dbReference type="EMBL" id="KAF6028713.1"/>
    </source>
</evidence>
<evidence type="ECO:0000313" key="7">
    <source>
        <dbReference type="Proteomes" id="UP000593567"/>
    </source>
</evidence>
<feature type="transmembrane region" description="Helical" evidence="5">
    <location>
        <begin position="127"/>
        <end position="151"/>
    </location>
</feature>
<evidence type="ECO:0000256" key="5">
    <source>
        <dbReference type="SAM" id="Phobius"/>
    </source>
</evidence>